<organism evidence="3 4">
    <name type="scientific">Enterococcus avium</name>
    <name type="common">Streptococcus avium</name>
    <dbReference type="NCBI Taxonomy" id="33945"/>
    <lineage>
        <taxon>Bacteria</taxon>
        <taxon>Bacillati</taxon>
        <taxon>Bacillota</taxon>
        <taxon>Bacilli</taxon>
        <taxon>Lactobacillales</taxon>
        <taxon>Enterococcaceae</taxon>
        <taxon>Enterococcus</taxon>
    </lineage>
</organism>
<evidence type="ECO:0000313" key="3">
    <source>
        <dbReference type="EMBL" id="RVU92633.1"/>
    </source>
</evidence>
<dbReference type="InterPro" id="IPR015995">
    <property type="entry name" value="MlrC_N"/>
</dbReference>
<evidence type="ECO:0000259" key="1">
    <source>
        <dbReference type="Pfam" id="PF07171"/>
    </source>
</evidence>
<feature type="domain" description="Microcystin LR degradation protein MlrC C-terminal" evidence="1">
    <location>
        <begin position="297"/>
        <end position="470"/>
    </location>
</feature>
<dbReference type="AlphaFoldDB" id="A0A437UGB5"/>
<gene>
    <name evidence="3" type="ORF">EK398_19265</name>
</gene>
<dbReference type="Proteomes" id="UP000288388">
    <property type="component" value="Unassembled WGS sequence"/>
</dbReference>
<dbReference type="Pfam" id="PF07364">
    <property type="entry name" value="DUF1485"/>
    <property type="match status" value="1"/>
</dbReference>
<proteinExistence type="predicted"/>
<feature type="domain" description="Microcystin LR degradation protein MlrC N-terminal" evidence="2">
    <location>
        <begin position="2"/>
        <end position="286"/>
    </location>
</feature>
<dbReference type="InterPro" id="IPR010799">
    <property type="entry name" value="MlrC_C"/>
</dbReference>
<dbReference type="RefSeq" id="WP_127979788.1">
    <property type="nucleotide sequence ID" value="NZ_JBPFKW010000338.1"/>
</dbReference>
<dbReference type="EMBL" id="RYZS01000002">
    <property type="protein sequence ID" value="RVU92633.1"/>
    <property type="molecule type" value="Genomic_DNA"/>
</dbReference>
<name>A0A437UGB5_ENTAV</name>
<evidence type="ECO:0000313" key="4">
    <source>
        <dbReference type="Proteomes" id="UP000288388"/>
    </source>
</evidence>
<dbReference type="Pfam" id="PF07171">
    <property type="entry name" value="MlrC_C"/>
    <property type="match status" value="1"/>
</dbReference>
<reference evidence="3 4" key="1">
    <citation type="submission" date="2018-12" db="EMBL/GenBank/DDBJ databases">
        <title>A novel vanA-carrying plasmid in a clinical isolate of Enterococcus avium.</title>
        <authorList>
            <person name="Bernasconi O.J."/>
            <person name="Luzzaro F."/>
            <person name="Endimiani A."/>
        </authorList>
    </citation>
    <scope>NUCLEOTIDE SEQUENCE [LARGE SCALE GENOMIC DNA]</scope>
    <source>
        <strain evidence="3 4">LC0559/18</strain>
    </source>
</reference>
<evidence type="ECO:0000259" key="2">
    <source>
        <dbReference type="Pfam" id="PF07364"/>
    </source>
</evidence>
<protein>
    <submittedName>
        <fullName evidence="3">M81 family peptidase</fullName>
    </submittedName>
</protein>
<sequence length="495" mass="55951">MKVLIGFFNSESNEHTPKTMNKENFLFAEGNDMISKMGIQPIFDNQGIQLIPGFYANGHPGGLIEREAFDYILEHFLAAVKQQICEIDGIYLYLHGASKVMNLPEGSAEFVILREIRKLVGAYLPIAVVMDPHGNVTEKFAKMTNLVTCYRHSPHTDIQETFDKTATLFCEILQERTRVIQPVCRKLPIIVGGERSVSSDEPVRSINQKLDELEQDERILCASFHVGYVRHDSDRLGCAVTIVPADQRYRSYAQEKADELSDFILRRRYEFHYHGNYGELAQVLAEVENMTEQPIFITDSGDNCGAGSDGYSTVILRHLLKTHPNWQKPTLIAGIIDEKATTQLNQHALGEAVQFKLGKDLDERSKAILLEGTIVSKGIVSQDYQEDPITGCVIGVKLKHYPLTVLVQRESVSFTELAQFMWANVSIEDYEVIIVKQGYISPDFDAYGAYCVMALTDGPTQQATEKLDFKQIQRPMFPYDELEYDYTTKTDGGFK</sequence>
<accession>A0A437UGB5</accession>
<comment type="caution">
    <text evidence="3">The sequence shown here is derived from an EMBL/GenBank/DDBJ whole genome shotgun (WGS) entry which is preliminary data.</text>
</comment>